<dbReference type="PANTHER" id="PTHR34773:SF1">
    <property type="entry name" value="FLAGELLAR SECRETION CHAPERONE FLIS"/>
    <property type="match status" value="1"/>
</dbReference>
<keyword evidence="5" id="KW-0143">Chaperone</keyword>
<proteinExistence type="inferred from homology"/>
<evidence type="ECO:0000256" key="2">
    <source>
        <dbReference type="ARBA" id="ARBA00008787"/>
    </source>
</evidence>
<evidence type="ECO:0000313" key="8">
    <source>
        <dbReference type="Proteomes" id="UP001168540"/>
    </source>
</evidence>
<evidence type="ECO:0000256" key="5">
    <source>
        <dbReference type="ARBA" id="ARBA00023186"/>
    </source>
</evidence>
<evidence type="ECO:0000256" key="3">
    <source>
        <dbReference type="ARBA" id="ARBA00022490"/>
    </source>
</evidence>
<evidence type="ECO:0000256" key="1">
    <source>
        <dbReference type="ARBA" id="ARBA00004514"/>
    </source>
</evidence>
<organism evidence="7 8">
    <name type="scientific">Crenobacter oryzisoli</name>
    <dbReference type="NCBI Taxonomy" id="3056844"/>
    <lineage>
        <taxon>Bacteria</taxon>
        <taxon>Pseudomonadati</taxon>
        <taxon>Pseudomonadota</taxon>
        <taxon>Betaproteobacteria</taxon>
        <taxon>Neisseriales</taxon>
        <taxon>Neisseriaceae</taxon>
        <taxon>Crenobacter</taxon>
    </lineage>
</organism>
<gene>
    <name evidence="7" type="primary">fliS</name>
    <name evidence="7" type="ORF">QU481_13170</name>
</gene>
<evidence type="ECO:0000256" key="6">
    <source>
        <dbReference type="PIRNR" id="PIRNR039090"/>
    </source>
</evidence>
<comment type="similarity">
    <text evidence="2 6">Belongs to the FliS family.</text>
</comment>
<dbReference type="CDD" id="cd16098">
    <property type="entry name" value="FliS"/>
    <property type="match status" value="1"/>
</dbReference>
<protein>
    <recommendedName>
        <fullName evidence="6">Flagellar secretion chaperone FliS</fullName>
    </recommendedName>
</protein>
<dbReference type="PIRSF" id="PIRSF039090">
    <property type="entry name" value="Flis"/>
    <property type="match status" value="1"/>
</dbReference>
<evidence type="ECO:0000313" key="7">
    <source>
        <dbReference type="EMBL" id="MDN0075838.1"/>
    </source>
</evidence>
<dbReference type="PANTHER" id="PTHR34773">
    <property type="entry name" value="FLAGELLAR SECRETION CHAPERONE FLIS"/>
    <property type="match status" value="1"/>
</dbReference>
<keyword evidence="8" id="KW-1185">Reference proteome</keyword>
<keyword evidence="4 6" id="KW-1005">Bacterial flagellum biogenesis</keyword>
<keyword evidence="7" id="KW-0282">Flagellum</keyword>
<keyword evidence="7" id="KW-0969">Cilium</keyword>
<evidence type="ECO:0000256" key="4">
    <source>
        <dbReference type="ARBA" id="ARBA00022795"/>
    </source>
</evidence>
<dbReference type="EMBL" id="JAUEDK010000022">
    <property type="protein sequence ID" value="MDN0075838.1"/>
    <property type="molecule type" value="Genomic_DNA"/>
</dbReference>
<dbReference type="NCBIfam" id="TIGR00208">
    <property type="entry name" value="fliS"/>
    <property type="match status" value="1"/>
</dbReference>
<dbReference type="Gene3D" id="1.20.120.340">
    <property type="entry name" value="Flagellar protein FliS"/>
    <property type="match status" value="1"/>
</dbReference>
<sequence>MSINRQLQQFQRAYQDDALQTKVLGATPLELIVLLYEGAIEALEKAQRAIADGNIQLKGVMVNKASDIVEGLRTALNFEKGGDIAHQLDALYLFAKHQISQGHAANDVKALAAVIGVLRELLPAWQHIAREDGAGSEQGKAHA</sequence>
<keyword evidence="3 6" id="KW-0963">Cytoplasm</keyword>
<dbReference type="Pfam" id="PF02561">
    <property type="entry name" value="FliS"/>
    <property type="match status" value="1"/>
</dbReference>
<name>A0ABT7XPW6_9NEIS</name>
<accession>A0ABT7XPW6</accession>
<keyword evidence="7" id="KW-0966">Cell projection</keyword>
<comment type="caution">
    <text evidence="7">The sequence shown here is derived from an EMBL/GenBank/DDBJ whole genome shotgun (WGS) entry which is preliminary data.</text>
</comment>
<dbReference type="InterPro" id="IPR036584">
    <property type="entry name" value="FliS_sf"/>
</dbReference>
<dbReference type="RefSeq" id="WP_289830480.1">
    <property type="nucleotide sequence ID" value="NZ_JAUEDK010000022.1"/>
</dbReference>
<reference evidence="7" key="1">
    <citation type="submission" date="2023-06" db="EMBL/GenBank/DDBJ databases">
        <authorList>
            <person name="Zhang S."/>
        </authorList>
    </citation>
    <scope>NUCLEOTIDE SEQUENCE</scope>
    <source>
        <strain evidence="7">SG2303</strain>
    </source>
</reference>
<dbReference type="Proteomes" id="UP001168540">
    <property type="component" value="Unassembled WGS sequence"/>
</dbReference>
<dbReference type="InterPro" id="IPR003713">
    <property type="entry name" value="FliS"/>
</dbReference>
<dbReference type="SUPFAM" id="SSF101116">
    <property type="entry name" value="Flagellar export chaperone FliS"/>
    <property type="match status" value="1"/>
</dbReference>
<comment type="subcellular location">
    <subcellularLocation>
        <location evidence="1 6">Cytoplasm</location>
        <location evidence="1 6">Cytosol</location>
    </subcellularLocation>
</comment>